<dbReference type="PANTHER" id="PTHR47976">
    <property type="entry name" value="G-TYPE LECTIN S-RECEPTOR-LIKE SERINE/THREONINE-PROTEIN KINASE SD2-5"/>
    <property type="match status" value="1"/>
</dbReference>
<dbReference type="Gene3D" id="2.90.10.10">
    <property type="entry name" value="Bulb-type lectin domain"/>
    <property type="match status" value="1"/>
</dbReference>
<proteinExistence type="predicted"/>
<evidence type="ECO:0000256" key="1">
    <source>
        <dbReference type="ARBA" id="ARBA00022729"/>
    </source>
</evidence>
<dbReference type="PROSITE" id="PS50927">
    <property type="entry name" value="BULB_LECTIN"/>
    <property type="match status" value="1"/>
</dbReference>
<dbReference type="Proteomes" id="UP001459277">
    <property type="component" value="Unassembled WGS sequence"/>
</dbReference>
<sequence length="111" mass="12371">MDPVPFSESILAVWFKKTKYQTIVWFANGNEPAPPGSVLKKNSNSELVLNDQQGNEFWKAPSNGSTSSCAAIQDNGNLVILDENYNSVWESFREPTDTILPGQILYMNTTL</sequence>
<gene>
    <name evidence="5" type="ORF">SO802_008129</name>
</gene>
<dbReference type="EMBL" id="JAZDWU010000003">
    <property type="protein sequence ID" value="KAL0006627.1"/>
    <property type="molecule type" value="Genomic_DNA"/>
</dbReference>
<dbReference type="InterPro" id="IPR051343">
    <property type="entry name" value="G-type_lectin_kinases/EP1-like"/>
</dbReference>
<keyword evidence="6" id="KW-1185">Reference proteome</keyword>
<organism evidence="5 6">
    <name type="scientific">Lithocarpus litseifolius</name>
    <dbReference type="NCBI Taxonomy" id="425828"/>
    <lineage>
        <taxon>Eukaryota</taxon>
        <taxon>Viridiplantae</taxon>
        <taxon>Streptophyta</taxon>
        <taxon>Embryophyta</taxon>
        <taxon>Tracheophyta</taxon>
        <taxon>Spermatophyta</taxon>
        <taxon>Magnoliopsida</taxon>
        <taxon>eudicotyledons</taxon>
        <taxon>Gunneridae</taxon>
        <taxon>Pentapetalae</taxon>
        <taxon>rosids</taxon>
        <taxon>fabids</taxon>
        <taxon>Fagales</taxon>
        <taxon>Fagaceae</taxon>
        <taxon>Lithocarpus</taxon>
    </lineage>
</organism>
<keyword evidence="2" id="KW-1015">Disulfide bond</keyword>
<reference evidence="5 6" key="1">
    <citation type="submission" date="2024-01" db="EMBL/GenBank/DDBJ databases">
        <title>A telomere-to-telomere, gap-free genome of sweet tea (Lithocarpus litseifolius).</title>
        <authorList>
            <person name="Zhou J."/>
        </authorList>
    </citation>
    <scope>NUCLEOTIDE SEQUENCE [LARGE SCALE GENOMIC DNA]</scope>
    <source>
        <strain evidence="5">Zhou-2022a</strain>
        <tissue evidence="5">Leaf</tissue>
    </source>
</reference>
<feature type="domain" description="Bulb-type lectin" evidence="4">
    <location>
        <begin position="1"/>
        <end position="93"/>
    </location>
</feature>
<dbReference type="InterPro" id="IPR036426">
    <property type="entry name" value="Bulb-type_lectin_dom_sf"/>
</dbReference>
<evidence type="ECO:0000256" key="2">
    <source>
        <dbReference type="ARBA" id="ARBA00023157"/>
    </source>
</evidence>
<keyword evidence="1" id="KW-0732">Signal</keyword>
<comment type="caution">
    <text evidence="5">The sequence shown here is derived from an EMBL/GenBank/DDBJ whole genome shotgun (WGS) entry which is preliminary data.</text>
</comment>
<keyword evidence="3" id="KW-0325">Glycoprotein</keyword>
<dbReference type="AlphaFoldDB" id="A0AAW2D8A4"/>
<dbReference type="PANTHER" id="PTHR47976:SF2">
    <property type="entry name" value="RECEPTOR-LIKE SERINE_THREONINE-PROTEIN KINASE"/>
    <property type="match status" value="1"/>
</dbReference>
<dbReference type="InterPro" id="IPR001480">
    <property type="entry name" value="Bulb-type_lectin_dom"/>
</dbReference>
<dbReference type="Pfam" id="PF01453">
    <property type="entry name" value="B_lectin"/>
    <property type="match status" value="1"/>
</dbReference>
<dbReference type="SUPFAM" id="SSF51110">
    <property type="entry name" value="alpha-D-mannose-specific plant lectins"/>
    <property type="match status" value="1"/>
</dbReference>
<name>A0AAW2D8A4_9ROSI</name>
<evidence type="ECO:0000313" key="5">
    <source>
        <dbReference type="EMBL" id="KAL0006627.1"/>
    </source>
</evidence>
<evidence type="ECO:0000259" key="4">
    <source>
        <dbReference type="PROSITE" id="PS50927"/>
    </source>
</evidence>
<protein>
    <recommendedName>
        <fullName evidence="4">Bulb-type lectin domain-containing protein</fullName>
    </recommendedName>
</protein>
<accession>A0AAW2D8A4</accession>
<evidence type="ECO:0000313" key="6">
    <source>
        <dbReference type="Proteomes" id="UP001459277"/>
    </source>
</evidence>
<feature type="non-terminal residue" evidence="5">
    <location>
        <position position="111"/>
    </location>
</feature>
<evidence type="ECO:0000256" key="3">
    <source>
        <dbReference type="ARBA" id="ARBA00023180"/>
    </source>
</evidence>